<evidence type="ECO:0000313" key="2">
    <source>
        <dbReference type="EMBL" id="KAH9360010.1"/>
    </source>
</evidence>
<reference evidence="2 3" key="1">
    <citation type="journal article" date="2020" name="Cell">
        <title>Large-Scale Comparative Analyses of Tick Genomes Elucidate Their Genetic Diversity and Vector Capacities.</title>
        <authorList>
            <consortium name="Tick Genome and Microbiome Consortium (TIGMIC)"/>
            <person name="Jia N."/>
            <person name="Wang J."/>
            <person name="Shi W."/>
            <person name="Du L."/>
            <person name="Sun Y."/>
            <person name="Zhan W."/>
            <person name="Jiang J.F."/>
            <person name="Wang Q."/>
            <person name="Zhang B."/>
            <person name="Ji P."/>
            <person name="Bell-Sakyi L."/>
            <person name="Cui X.M."/>
            <person name="Yuan T.T."/>
            <person name="Jiang B.G."/>
            <person name="Yang W.F."/>
            <person name="Lam T.T."/>
            <person name="Chang Q.C."/>
            <person name="Ding S.J."/>
            <person name="Wang X.J."/>
            <person name="Zhu J.G."/>
            <person name="Ruan X.D."/>
            <person name="Zhao L."/>
            <person name="Wei J.T."/>
            <person name="Ye R.Z."/>
            <person name="Que T.C."/>
            <person name="Du C.H."/>
            <person name="Zhou Y.H."/>
            <person name="Cheng J.X."/>
            <person name="Dai P.F."/>
            <person name="Guo W.B."/>
            <person name="Han X.H."/>
            <person name="Huang E.J."/>
            <person name="Li L.F."/>
            <person name="Wei W."/>
            <person name="Gao Y.C."/>
            <person name="Liu J.Z."/>
            <person name="Shao H.Z."/>
            <person name="Wang X."/>
            <person name="Wang C.C."/>
            <person name="Yang T.C."/>
            <person name="Huo Q.B."/>
            <person name="Li W."/>
            <person name="Chen H.Y."/>
            <person name="Chen S.E."/>
            <person name="Zhou L.G."/>
            <person name="Ni X.B."/>
            <person name="Tian J.H."/>
            <person name="Sheng Y."/>
            <person name="Liu T."/>
            <person name="Pan Y.S."/>
            <person name="Xia L.Y."/>
            <person name="Li J."/>
            <person name="Zhao F."/>
            <person name="Cao W.C."/>
        </authorList>
    </citation>
    <scope>NUCLEOTIDE SEQUENCE [LARGE SCALE GENOMIC DNA]</scope>
    <source>
        <strain evidence="2">HaeL-2018</strain>
    </source>
</reference>
<evidence type="ECO:0000313" key="3">
    <source>
        <dbReference type="Proteomes" id="UP000821853"/>
    </source>
</evidence>
<gene>
    <name evidence="2" type="ORF">HPB48_013640</name>
</gene>
<dbReference type="AlphaFoldDB" id="A0A9J6FAI9"/>
<keyword evidence="3" id="KW-1185">Reference proteome</keyword>
<protein>
    <submittedName>
        <fullName evidence="2">Uncharacterized protein</fullName>
    </submittedName>
</protein>
<evidence type="ECO:0000256" key="1">
    <source>
        <dbReference type="SAM" id="MobiDB-lite"/>
    </source>
</evidence>
<dbReference type="VEuPathDB" id="VectorBase:HLOH_052655"/>
<proteinExistence type="predicted"/>
<organism evidence="2 3">
    <name type="scientific">Haemaphysalis longicornis</name>
    <name type="common">Bush tick</name>
    <dbReference type="NCBI Taxonomy" id="44386"/>
    <lineage>
        <taxon>Eukaryota</taxon>
        <taxon>Metazoa</taxon>
        <taxon>Ecdysozoa</taxon>
        <taxon>Arthropoda</taxon>
        <taxon>Chelicerata</taxon>
        <taxon>Arachnida</taxon>
        <taxon>Acari</taxon>
        <taxon>Parasitiformes</taxon>
        <taxon>Ixodida</taxon>
        <taxon>Ixodoidea</taxon>
        <taxon>Ixodidae</taxon>
        <taxon>Haemaphysalinae</taxon>
        <taxon>Haemaphysalis</taxon>
    </lineage>
</organism>
<name>A0A9J6FAI9_HAELO</name>
<feature type="region of interest" description="Disordered" evidence="1">
    <location>
        <begin position="50"/>
        <end position="147"/>
    </location>
</feature>
<comment type="caution">
    <text evidence="2">The sequence shown here is derived from an EMBL/GenBank/DDBJ whole genome shotgun (WGS) entry which is preliminary data.</text>
</comment>
<feature type="compositionally biased region" description="Basic and acidic residues" evidence="1">
    <location>
        <begin position="98"/>
        <end position="109"/>
    </location>
</feature>
<dbReference type="EMBL" id="JABSTR010000001">
    <property type="protein sequence ID" value="KAH9360010.1"/>
    <property type="molecule type" value="Genomic_DNA"/>
</dbReference>
<feature type="compositionally biased region" description="Basic and acidic residues" evidence="1">
    <location>
        <begin position="82"/>
        <end position="91"/>
    </location>
</feature>
<accession>A0A9J6FAI9</accession>
<dbReference type="Proteomes" id="UP000821853">
    <property type="component" value="Chromosome 1"/>
</dbReference>
<feature type="compositionally biased region" description="Basic and acidic residues" evidence="1">
    <location>
        <begin position="123"/>
        <end position="137"/>
    </location>
</feature>
<sequence length="147" mass="16887">MVDAGFWNVELYKYEDRVSCRRRPNQRPALITNGSPAMRGKEGRIVTSMAQRRMQPGRGTTKQEVQAKEGKWTRRGSVSVKLPRESARRGENNTTFFRTREQRKQKDKSGTAGMWDRCLTARRSPDAAQRKNDKGSWKETVSQEAVP</sequence>